<gene>
    <name evidence="1" type="ORF">SNOG_09347</name>
</gene>
<dbReference type="InParanoid" id="Q0UFW7"/>
<name>Q0UFW7_PHANO</name>
<proteinExistence type="predicted"/>
<sequence>MALASPTTPHSDNVQDVAQSRQDGVNFSITRVDSILRGDMPCLSDSHATEYVHRSFVPSIEYFPVGVEMNTAVSPANAPHGPGRAIYLVRSLICPSTQRFETSARCHITACLTLLLQAQPTLDITSAHSHTTLLLRTEWVSGEYEDIGSRGALH</sequence>
<dbReference type="EMBL" id="CH445338">
    <property type="protein sequence ID" value="EAT83539.1"/>
    <property type="molecule type" value="Genomic_DNA"/>
</dbReference>
<dbReference type="Proteomes" id="UP000001055">
    <property type="component" value="Unassembled WGS sequence"/>
</dbReference>
<protein>
    <submittedName>
        <fullName evidence="1">Uncharacterized protein</fullName>
    </submittedName>
</protein>
<reference evidence="2" key="1">
    <citation type="journal article" date="2007" name="Plant Cell">
        <title>Dothideomycete-plant interactions illuminated by genome sequencing and EST analysis of the wheat pathogen Stagonospora nodorum.</title>
        <authorList>
            <person name="Hane J.K."/>
            <person name="Lowe R.G."/>
            <person name="Solomon P.S."/>
            <person name="Tan K.C."/>
            <person name="Schoch C.L."/>
            <person name="Spatafora J.W."/>
            <person name="Crous P.W."/>
            <person name="Kodira C."/>
            <person name="Birren B.W."/>
            <person name="Galagan J.E."/>
            <person name="Torriani S.F."/>
            <person name="McDonald B.A."/>
            <person name="Oliver R.P."/>
        </authorList>
    </citation>
    <scope>NUCLEOTIDE SEQUENCE [LARGE SCALE GENOMIC DNA]</scope>
    <source>
        <strain evidence="2">SN15 / ATCC MYA-4574 / FGSC 10173</strain>
    </source>
</reference>
<organism evidence="1 2">
    <name type="scientific">Phaeosphaeria nodorum (strain SN15 / ATCC MYA-4574 / FGSC 10173)</name>
    <name type="common">Glume blotch fungus</name>
    <name type="synonym">Parastagonospora nodorum</name>
    <dbReference type="NCBI Taxonomy" id="321614"/>
    <lineage>
        <taxon>Eukaryota</taxon>
        <taxon>Fungi</taxon>
        <taxon>Dikarya</taxon>
        <taxon>Ascomycota</taxon>
        <taxon>Pezizomycotina</taxon>
        <taxon>Dothideomycetes</taxon>
        <taxon>Pleosporomycetidae</taxon>
        <taxon>Pleosporales</taxon>
        <taxon>Pleosporineae</taxon>
        <taxon>Phaeosphaeriaceae</taxon>
        <taxon>Parastagonospora</taxon>
    </lineage>
</organism>
<evidence type="ECO:0000313" key="1">
    <source>
        <dbReference type="EMBL" id="EAT83539.1"/>
    </source>
</evidence>
<dbReference type="GeneID" id="5976543"/>
<dbReference type="HOGENOM" id="CLU_1704879_0_0_1"/>
<dbReference type="RefSeq" id="XP_001799642.1">
    <property type="nucleotide sequence ID" value="XM_001799590.1"/>
</dbReference>
<accession>Q0UFW7</accession>
<dbReference type="VEuPathDB" id="FungiDB:JI435_093470"/>
<dbReference type="AlphaFoldDB" id="Q0UFW7"/>
<dbReference type="KEGG" id="pno:SNOG_09347"/>
<evidence type="ECO:0000313" key="2">
    <source>
        <dbReference type="Proteomes" id="UP000001055"/>
    </source>
</evidence>